<keyword evidence="2 5" id="KW-0812">Transmembrane</keyword>
<organism evidence="7 8">
    <name type="scientific">Spectribacter acetivorans</name>
    <dbReference type="NCBI Taxonomy" id="3075603"/>
    <lineage>
        <taxon>Bacteria</taxon>
        <taxon>Pseudomonadati</taxon>
        <taxon>Pseudomonadota</taxon>
        <taxon>Gammaproteobacteria</taxon>
        <taxon>Salinisphaerales</taxon>
        <taxon>Salinisphaeraceae</taxon>
        <taxon>Spectribacter</taxon>
    </lineage>
</organism>
<evidence type="ECO:0000256" key="2">
    <source>
        <dbReference type="ARBA" id="ARBA00022692"/>
    </source>
</evidence>
<keyword evidence="3 5" id="KW-1133">Transmembrane helix</keyword>
<protein>
    <submittedName>
        <fullName evidence="7">DUF202 domain-containing protein</fullName>
    </submittedName>
</protein>
<evidence type="ECO:0000259" key="6">
    <source>
        <dbReference type="Pfam" id="PF02656"/>
    </source>
</evidence>
<dbReference type="Pfam" id="PF02656">
    <property type="entry name" value="DUF202"/>
    <property type="match status" value="1"/>
</dbReference>
<reference evidence="7 8" key="1">
    <citation type="submission" date="2023-09" db="EMBL/GenBank/DDBJ databases">
        <authorList>
            <person name="Rey-Velasco X."/>
        </authorList>
    </citation>
    <scope>NUCLEOTIDE SEQUENCE [LARGE SCALE GENOMIC DNA]</scope>
    <source>
        <strain evidence="7 8">P385</strain>
    </source>
</reference>
<proteinExistence type="predicted"/>
<accession>A0ABU3B7R6</accession>
<evidence type="ECO:0000313" key="7">
    <source>
        <dbReference type="EMBL" id="MDT0617041.1"/>
    </source>
</evidence>
<feature type="transmembrane region" description="Helical" evidence="5">
    <location>
        <begin position="23"/>
        <end position="44"/>
    </location>
</feature>
<dbReference type="Proteomes" id="UP001259982">
    <property type="component" value="Unassembled WGS sequence"/>
</dbReference>
<dbReference type="EMBL" id="JAVRHY010000001">
    <property type="protein sequence ID" value="MDT0617041.1"/>
    <property type="molecule type" value="Genomic_DNA"/>
</dbReference>
<name>A0ABU3B7R6_9GAMM</name>
<feature type="transmembrane region" description="Helical" evidence="5">
    <location>
        <begin position="50"/>
        <end position="73"/>
    </location>
</feature>
<evidence type="ECO:0000256" key="3">
    <source>
        <dbReference type="ARBA" id="ARBA00022989"/>
    </source>
</evidence>
<evidence type="ECO:0000313" key="8">
    <source>
        <dbReference type="Proteomes" id="UP001259982"/>
    </source>
</evidence>
<comment type="caution">
    <text evidence="7">The sequence shown here is derived from an EMBL/GenBank/DDBJ whole genome shotgun (WGS) entry which is preliminary data.</text>
</comment>
<gene>
    <name evidence="7" type="ORF">RM531_00995</name>
</gene>
<keyword evidence="8" id="KW-1185">Reference proteome</keyword>
<sequence>MNDTRLRDDLAAERTRLANERTLLAYIRTALALAGAGAILLHFFPYHPWLWALAGVLIGTGGVVTIVGAYRFVTVGRRIPGSRG</sequence>
<feature type="domain" description="DUF202" evidence="6">
    <location>
        <begin position="14"/>
        <end position="77"/>
    </location>
</feature>
<evidence type="ECO:0000256" key="5">
    <source>
        <dbReference type="SAM" id="Phobius"/>
    </source>
</evidence>
<evidence type="ECO:0000256" key="4">
    <source>
        <dbReference type="ARBA" id="ARBA00023136"/>
    </source>
</evidence>
<dbReference type="InterPro" id="IPR003807">
    <property type="entry name" value="DUF202"/>
</dbReference>
<comment type="subcellular location">
    <subcellularLocation>
        <location evidence="1">Endomembrane system</location>
        <topology evidence="1">Multi-pass membrane protein</topology>
    </subcellularLocation>
</comment>
<keyword evidence="4 5" id="KW-0472">Membrane</keyword>
<evidence type="ECO:0000256" key="1">
    <source>
        <dbReference type="ARBA" id="ARBA00004127"/>
    </source>
</evidence>
<dbReference type="RefSeq" id="WP_311656608.1">
    <property type="nucleotide sequence ID" value="NZ_JAVRHY010000001.1"/>
</dbReference>